<evidence type="ECO:0000313" key="2">
    <source>
        <dbReference type="EMBL" id="SDV04183.1"/>
    </source>
</evidence>
<feature type="transmembrane region" description="Helical" evidence="1">
    <location>
        <begin position="144"/>
        <end position="168"/>
    </location>
</feature>
<feature type="transmembrane region" description="Helical" evidence="1">
    <location>
        <begin position="478"/>
        <end position="499"/>
    </location>
</feature>
<protein>
    <submittedName>
        <fullName evidence="2">Uncharacterized iron-regulated membrane protein</fullName>
    </submittedName>
</protein>
<dbReference type="Pfam" id="PF03929">
    <property type="entry name" value="PepSY_TM"/>
    <property type="match status" value="1"/>
</dbReference>
<dbReference type="RefSeq" id="WP_084379934.1">
    <property type="nucleotide sequence ID" value="NZ_LS483433.1"/>
</dbReference>
<dbReference type="Proteomes" id="UP000198600">
    <property type="component" value="Chromosome I"/>
</dbReference>
<keyword evidence="1" id="KW-0472">Membrane</keyword>
<dbReference type="EMBL" id="LT629802">
    <property type="protein sequence ID" value="SDV04183.1"/>
    <property type="molecule type" value="Genomic_DNA"/>
</dbReference>
<proteinExistence type="predicted"/>
<dbReference type="STRING" id="46679.SAMN05216202_3620"/>
<feature type="transmembrane region" description="Helical" evidence="1">
    <location>
        <begin position="189"/>
        <end position="213"/>
    </location>
</feature>
<accession>A0A1H2NFH8</accession>
<feature type="transmembrane region" description="Helical" evidence="1">
    <location>
        <begin position="416"/>
        <end position="435"/>
    </location>
</feature>
<dbReference type="AlphaFoldDB" id="A0A1H2NFH8"/>
<evidence type="ECO:0000256" key="1">
    <source>
        <dbReference type="SAM" id="Phobius"/>
    </source>
</evidence>
<keyword evidence="1" id="KW-0812">Transmembrane</keyword>
<keyword evidence="3" id="KW-1185">Reference proteome</keyword>
<keyword evidence="1" id="KW-1133">Transmembrane helix</keyword>
<sequence>MKAGFRQAMAWLHTWAGLIFGWLLFAIFLTGTLAYFNDEITHWMQPEVPVRTVDDARSLAMAQAYLQQHAPTAARWFINLPTRRDPGLSVMWQDKIDPGKRGNFSEKLIDPLTGEQVQARESRGGDFFYRFHFQLQMPHPWGRWLSTIAAMVMFVALISGIITHKKIFKDFFTFRPRKGQRSWLDGHNAVGVLVLPFHLMITYSSLVIFMMLVMPASILASYDGDTRAFFNDVVPSSNKMPALGQPGTLLPLGPLVEQAKAQWDGGQIGRLAVNNPSDVNASVNVFRAGSDRVVHDFGSTVSFNGTTGEMLSVSAGQSMPMAISGSFYGLHMGHFAGPVLRWLYFICGLASTALIGTGLVIWLGKRQLEHAKNGVMPFELRLVEVLNIASMSGLVIAVAGFFWANRLLPASFAERSGWEVQSFFIAWGLTLLHAMLRRGRRAWIEQLSLGALLFAGVPLLNALTTSEHLGVTLAKGDWSMAGFDLTCLGSGAFLAWAAWKMRQRRVAQSKTERPQALALKGEVN</sequence>
<organism evidence="2 3">
    <name type="scientific">Pseudomonas mucidolens</name>
    <dbReference type="NCBI Taxonomy" id="46679"/>
    <lineage>
        <taxon>Bacteria</taxon>
        <taxon>Pseudomonadati</taxon>
        <taxon>Pseudomonadota</taxon>
        <taxon>Gammaproteobacteria</taxon>
        <taxon>Pseudomonadales</taxon>
        <taxon>Pseudomonadaceae</taxon>
        <taxon>Pseudomonas</taxon>
    </lineage>
</organism>
<gene>
    <name evidence="2" type="ORF">SAMN05216202_3620</name>
</gene>
<feature type="transmembrane region" description="Helical" evidence="1">
    <location>
        <begin position="12"/>
        <end position="36"/>
    </location>
</feature>
<evidence type="ECO:0000313" key="3">
    <source>
        <dbReference type="Proteomes" id="UP000198600"/>
    </source>
</evidence>
<dbReference type="PANTHER" id="PTHR34219:SF4">
    <property type="entry name" value="PEPSY DOMAIN-CONTAINING PROTEIN"/>
    <property type="match status" value="1"/>
</dbReference>
<feature type="transmembrane region" description="Helical" evidence="1">
    <location>
        <begin position="447"/>
        <end position="466"/>
    </location>
</feature>
<feature type="transmembrane region" description="Helical" evidence="1">
    <location>
        <begin position="385"/>
        <end position="404"/>
    </location>
</feature>
<dbReference type="InterPro" id="IPR005625">
    <property type="entry name" value="PepSY-ass_TM"/>
</dbReference>
<dbReference type="OrthoDB" id="9776609at2"/>
<name>A0A1H2NFH8_9PSED</name>
<reference evidence="3" key="1">
    <citation type="submission" date="2016-10" db="EMBL/GenBank/DDBJ databases">
        <authorList>
            <person name="Varghese N."/>
            <person name="Submissions S."/>
        </authorList>
    </citation>
    <scope>NUCLEOTIDE SEQUENCE [LARGE SCALE GENOMIC DNA]</scope>
    <source>
        <strain evidence="3">LMG 2223</strain>
    </source>
</reference>
<dbReference type="PANTHER" id="PTHR34219">
    <property type="entry name" value="IRON-REGULATED INNER MEMBRANE PROTEIN-RELATED"/>
    <property type="match status" value="1"/>
</dbReference>
<feature type="transmembrane region" description="Helical" evidence="1">
    <location>
        <begin position="342"/>
        <end position="364"/>
    </location>
</feature>